<feature type="region of interest" description="Disordered" evidence="6">
    <location>
        <begin position="344"/>
        <end position="370"/>
    </location>
</feature>
<comment type="subunit">
    <text evidence="5">Homodimer.</text>
</comment>
<dbReference type="RefSeq" id="WP_306825320.1">
    <property type="nucleotide sequence ID" value="NZ_JAUSQM010000001.1"/>
</dbReference>
<reference evidence="9 10" key="1">
    <citation type="submission" date="2023-07" db="EMBL/GenBank/DDBJ databases">
        <title>Sequencing the genomes of 1000 actinobacteria strains.</title>
        <authorList>
            <person name="Klenk H.-P."/>
        </authorList>
    </citation>
    <scope>NUCLEOTIDE SEQUENCE [LARGE SCALE GENOMIC DNA]</scope>
    <source>
        <strain evidence="9 10">GD13</strain>
    </source>
</reference>
<evidence type="ECO:0000313" key="9">
    <source>
        <dbReference type="EMBL" id="MDP9823576.1"/>
    </source>
</evidence>
<dbReference type="Pfam" id="PF02885">
    <property type="entry name" value="Glycos_trans_3N"/>
    <property type="match status" value="1"/>
</dbReference>
<comment type="similarity">
    <text evidence="5">Belongs to the anthranilate phosphoribosyltransferase family.</text>
</comment>
<comment type="caution">
    <text evidence="9">The sequence shown here is derived from an EMBL/GenBank/DDBJ whole genome shotgun (WGS) entry which is preliminary data.</text>
</comment>
<dbReference type="EC" id="2.4.2.18" evidence="5"/>
<dbReference type="Pfam" id="PF00591">
    <property type="entry name" value="Glycos_transf_3"/>
    <property type="match status" value="1"/>
</dbReference>
<comment type="cofactor">
    <cofactor evidence="5">
        <name>Mg(2+)</name>
        <dbReference type="ChEBI" id="CHEBI:18420"/>
    </cofactor>
    <text evidence="5">Binds 2 magnesium ions per monomer.</text>
</comment>
<evidence type="ECO:0000256" key="1">
    <source>
        <dbReference type="ARBA" id="ARBA00022676"/>
    </source>
</evidence>
<dbReference type="InterPro" id="IPR000312">
    <property type="entry name" value="Glycosyl_Trfase_fam3"/>
</dbReference>
<dbReference type="Proteomes" id="UP001240447">
    <property type="component" value="Unassembled WGS sequence"/>
</dbReference>
<comment type="catalytic activity">
    <reaction evidence="5">
        <text>N-(5-phospho-beta-D-ribosyl)anthranilate + diphosphate = 5-phospho-alpha-D-ribose 1-diphosphate + anthranilate</text>
        <dbReference type="Rhea" id="RHEA:11768"/>
        <dbReference type="ChEBI" id="CHEBI:16567"/>
        <dbReference type="ChEBI" id="CHEBI:18277"/>
        <dbReference type="ChEBI" id="CHEBI:33019"/>
        <dbReference type="ChEBI" id="CHEBI:58017"/>
        <dbReference type="EC" id="2.4.2.18"/>
    </reaction>
</comment>
<evidence type="ECO:0000256" key="2">
    <source>
        <dbReference type="ARBA" id="ARBA00022679"/>
    </source>
</evidence>
<evidence type="ECO:0000256" key="3">
    <source>
        <dbReference type="ARBA" id="ARBA00022822"/>
    </source>
</evidence>
<dbReference type="NCBIfam" id="TIGR01245">
    <property type="entry name" value="trpD"/>
    <property type="match status" value="1"/>
</dbReference>
<evidence type="ECO:0000256" key="5">
    <source>
        <dbReference type="HAMAP-Rule" id="MF_00211"/>
    </source>
</evidence>
<feature type="binding site" evidence="5">
    <location>
        <position position="86"/>
    </location>
    <ligand>
        <name>5-phospho-alpha-D-ribose 1-diphosphate</name>
        <dbReference type="ChEBI" id="CHEBI:58017"/>
    </ligand>
</feature>
<feature type="binding site" evidence="5">
    <location>
        <position position="94"/>
    </location>
    <ligand>
        <name>5-phospho-alpha-D-ribose 1-diphosphate</name>
        <dbReference type="ChEBI" id="CHEBI:58017"/>
    </ligand>
</feature>
<accession>A0ABT9NTC0</accession>
<dbReference type="EMBL" id="JAUSQM010000001">
    <property type="protein sequence ID" value="MDP9823576.1"/>
    <property type="molecule type" value="Genomic_DNA"/>
</dbReference>
<feature type="binding site" evidence="5">
    <location>
        <position position="172"/>
    </location>
    <ligand>
        <name>anthranilate</name>
        <dbReference type="ChEBI" id="CHEBI:16567"/>
        <label>2</label>
    </ligand>
</feature>
<evidence type="ECO:0000313" key="10">
    <source>
        <dbReference type="Proteomes" id="UP001240447"/>
    </source>
</evidence>
<evidence type="ECO:0000256" key="6">
    <source>
        <dbReference type="SAM" id="MobiDB-lite"/>
    </source>
</evidence>
<dbReference type="PANTHER" id="PTHR43285">
    <property type="entry name" value="ANTHRANILATE PHOSPHORIBOSYLTRANSFERASE"/>
    <property type="match status" value="1"/>
</dbReference>
<dbReference type="SUPFAM" id="SSF47648">
    <property type="entry name" value="Nucleoside phosphorylase/phosphoribosyltransferase N-terminal domain"/>
    <property type="match status" value="1"/>
</dbReference>
<feature type="binding site" evidence="5">
    <location>
        <position position="231"/>
    </location>
    <ligand>
        <name>Mg(2+)</name>
        <dbReference type="ChEBI" id="CHEBI:18420"/>
        <label>2</label>
    </ligand>
</feature>
<keyword evidence="1 5" id="KW-0328">Glycosyltransferase</keyword>
<feature type="domain" description="Glycosyl transferase family 3 N-terminal" evidence="8">
    <location>
        <begin position="11"/>
        <end position="72"/>
    </location>
</feature>
<feature type="binding site" evidence="5">
    <location>
        <begin position="96"/>
        <end position="99"/>
    </location>
    <ligand>
        <name>5-phospho-alpha-D-ribose 1-diphosphate</name>
        <dbReference type="ChEBI" id="CHEBI:58017"/>
    </ligand>
</feature>
<gene>
    <name evidence="5" type="primary">trpD</name>
    <name evidence="9" type="ORF">J2S59_003385</name>
</gene>
<evidence type="ECO:0000259" key="8">
    <source>
        <dbReference type="Pfam" id="PF02885"/>
    </source>
</evidence>
<feature type="binding site" evidence="5">
    <location>
        <begin position="114"/>
        <end position="122"/>
    </location>
    <ligand>
        <name>5-phospho-alpha-D-ribose 1-diphosphate</name>
        <dbReference type="ChEBI" id="CHEBI:58017"/>
    </ligand>
</feature>
<feature type="binding site" evidence="5">
    <location>
        <position position="117"/>
    </location>
    <ligand>
        <name>anthranilate</name>
        <dbReference type="ChEBI" id="CHEBI:16567"/>
        <label>1</label>
    </ligand>
</feature>
<feature type="compositionally biased region" description="Basic and acidic residues" evidence="6">
    <location>
        <begin position="361"/>
        <end position="370"/>
    </location>
</feature>
<dbReference type="InterPro" id="IPR005940">
    <property type="entry name" value="Anthranilate_Pribosyl_Tfrase"/>
</dbReference>
<keyword evidence="10" id="KW-1185">Reference proteome</keyword>
<keyword evidence="4 5" id="KW-0057">Aromatic amino acid biosynthesis</keyword>
<comment type="pathway">
    <text evidence="5">Amino-acid biosynthesis; L-tryptophan biosynthesis; L-tryptophan from chorismate: step 2/5.</text>
</comment>
<dbReference type="InterPro" id="IPR017459">
    <property type="entry name" value="Glycosyl_Trfase_fam3_N_dom"/>
</dbReference>
<dbReference type="InterPro" id="IPR036320">
    <property type="entry name" value="Glycosyl_Trfase_fam3_N_dom_sf"/>
</dbReference>
<feature type="compositionally biased region" description="Polar residues" evidence="6">
    <location>
        <begin position="345"/>
        <end position="360"/>
    </location>
</feature>
<feature type="binding site" evidence="5">
    <location>
        <position position="126"/>
    </location>
    <ligand>
        <name>5-phospho-alpha-D-ribose 1-diphosphate</name>
        <dbReference type="ChEBI" id="CHEBI:58017"/>
    </ligand>
</feature>
<feature type="binding site" evidence="5">
    <location>
        <position position="231"/>
    </location>
    <ligand>
        <name>Mg(2+)</name>
        <dbReference type="ChEBI" id="CHEBI:18420"/>
        <label>1</label>
    </ligand>
</feature>
<comment type="caution">
    <text evidence="5">Lacks conserved residue(s) required for the propagation of feature annotation.</text>
</comment>
<dbReference type="InterPro" id="IPR035902">
    <property type="entry name" value="Nuc_phospho_transferase"/>
</dbReference>
<feature type="domain" description="Glycosyl transferase family 3" evidence="7">
    <location>
        <begin position="80"/>
        <end position="333"/>
    </location>
</feature>
<protein>
    <recommendedName>
        <fullName evidence="5">Anthranilate phosphoribosyltransferase</fullName>
        <ecNumber evidence="5">2.4.2.18</ecNumber>
    </recommendedName>
</protein>
<organism evidence="9 10">
    <name type="scientific">Nocardioides massiliensis</name>
    <dbReference type="NCBI Taxonomy" id="1325935"/>
    <lineage>
        <taxon>Bacteria</taxon>
        <taxon>Bacillati</taxon>
        <taxon>Actinomycetota</taxon>
        <taxon>Actinomycetes</taxon>
        <taxon>Propionibacteriales</taxon>
        <taxon>Nocardioidaceae</taxon>
        <taxon>Nocardioides</taxon>
    </lineage>
</organism>
<dbReference type="SUPFAM" id="SSF52418">
    <property type="entry name" value="Nucleoside phosphorylase/phosphoribosyltransferase catalytic domain"/>
    <property type="match status" value="1"/>
</dbReference>
<feature type="binding site" evidence="5">
    <location>
        <position position="86"/>
    </location>
    <ligand>
        <name>anthranilate</name>
        <dbReference type="ChEBI" id="CHEBI:16567"/>
        <label>1</label>
    </ligand>
</feature>
<keyword evidence="5" id="KW-0028">Amino-acid biosynthesis</keyword>
<proteinExistence type="inferred from homology"/>
<feature type="binding site" evidence="5">
    <location>
        <position position="230"/>
    </location>
    <ligand>
        <name>Mg(2+)</name>
        <dbReference type="ChEBI" id="CHEBI:18420"/>
        <label>2</label>
    </ligand>
</feature>
<dbReference type="HAMAP" id="MF_00211">
    <property type="entry name" value="TrpD"/>
    <property type="match status" value="1"/>
</dbReference>
<feature type="binding site" evidence="5">
    <location>
        <begin position="89"/>
        <end position="90"/>
    </location>
    <ligand>
        <name>5-phospho-alpha-D-ribose 1-diphosphate</name>
        <dbReference type="ChEBI" id="CHEBI:58017"/>
    </ligand>
</feature>
<dbReference type="PANTHER" id="PTHR43285:SF2">
    <property type="entry name" value="ANTHRANILATE PHOSPHORIBOSYLTRANSFERASE"/>
    <property type="match status" value="1"/>
</dbReference>
<dbReference type="GO" id="GO:0004048">
    <property type="term" value="F:anthranilate phosphoribosyltransferase activity"/>
    <property type="evidence" value="ECO:0007669"/>
    <property type="project" value="UniProtKB-EC"/>
</dbReference>
<sequence length="370" mass="38560">MSEPLELTWPDLLTALVQRRDLSTDETAWAMSQIVSGEATPTQVAGFAVGLRAKGETVAEVTGLVAAMFEHARVIDVPGRALDVVGTGGDRSMSVNISTMAAIVAAGAGVTVVKHGNRSASSKAGTADVLEQLGIRLDLPLDRVEELATEVGITFCFAAAFHPGLRHTAVPRRELGIATTFNFLGPLANPAQPATQAIGCADLTMAPVMAGVFADRGVDAWVFRGDDGLDELTTTTTSQVWAVGDGGVEHFVLDPRALGLEPATADDLRGQDAVYNASVVRDLLAGKRGKVRDAVVLNAGAALAIHAAEAGDPMARVAAGMRRAEESLDSGAAAAVLERWVEASGTESRSGVGRAQSSPRENADSRSWRE</sequence>
<evidence type="ECO:0000259" key="7">
    <source>
        <dbReference type="Pfam" id="PF00591"/>
    </source>
</evidence>
<keyword evidence="5" id="KW-0460">Magnesium</keyword>
<comment type="function">
    <text evidence="5">Catalyzes the transfer of the phosphoribosyl group of 5-phosphorylribose-1-pyrophosphate (PRPP) to anthranilate to yield N-(5'-phosphoribosyl)-anthranilate (PRA).</text>
</comment>
<feature type="binding site" evidence="5">
    <location>
        <position position="98"/>
    </location>
    <ligand>
        <name>Mg(2+)</name>
        <dbReference type="ChEBI" id="CHEBI:18420"/>
        <label>1</label>
    </ligand>
</feature>
<keyword evidence="3 5" id="KW-0822">Tryptophan biosynthesis</keyword>
<keyword evidence="5" id="KW-0479">Metal-binding</keyword>
<dbReference type="Gene3D" id="3.40.1030.10">
    <property type="entry name" value="Nucleoside phosphorylase/phosphoribosyltransferase catalytic domain"/>
    <property type="match status" value="1"/>
</dbReference>
<name>A0ABT9NTC0_9ACTN</name>
<keyword evidence="2 5" id="KW-0808">Transferase</keyword>
<dbReference type="Gene3D" id="1.20.970.10">
    <property type="entry name" value="Transferase, Pyrimidine Nucleoside Phosphorylase, Chain C"/>
    <property type="match status" value="1"/>
</dbReference>
<evidence type="ECO:0000256" key="4">
    <source>
        <dbReference type="ARBA" id="ARBA00023141"/>
    </source>
</evidence>